<dbReference type="EMBL" id="QKUF01000006">
    <property type="protein sequence ID" value="PZW31189.1"/>
    <property type="molecule type" value="Genomic_DNA"/>
</dbReference>
<name>A0A326U7N4_THEHA</name>
<feature type="transmembrane region" description="Helical" evidence="6">
    <location>
        <begin position="240"/>
        <end position="257"/>
    </location>
</feature>
<dbReference type="OrthoDB" id="8215804at2"/>
<dbReference type="GO" id="GO:0015093">
    <property type="term" value="F:ferrous iron transmembrane transporter activity"/>
    <property type="evidence" value="ECO:0007669"/>
    <property type="project" value="TreeGrafter"/>
</dbReference>
<feature type="transmembrane region" description="Helical" evidence="6">
    <location>
        <begin position="284"/>
        <end position="311"/>
    </location>
</feature>
<proteinExistence type="inferred from homology"/>
<evidence type="ECO:0000256" key="2">
    <source>
        <dbReference type="ARBA" id="ARBA00008333"/>
    </source>
</evidence>
<dbReference type="PANTHER" id="PTHR31632">
    <property type="entry name" value="IRON TRANSPORTER FTH1"/>
    <property type="match status" value="1"/>
</dbReference>
<dbReference type="PANTHER" id="PTHR31632:SF2">
    <property type="entry name" value="PLASMA MEMBRANE IRON PERMEASE"/>
    <property type="match status" value="1"/>
</dbReference>
<keyword evidence="4 6" id="KW-1133">Transmembrane helix</keyword>
<feature type="transmembrane region" description="Helical" evidence="6">
    <location>
        <begin position="130"/>
        <end position="150"/>
    </location>
</feature>
<organism evidence="7 8">
    <name type="scientific">Thermosporothrix hazakensis</name>
    <dbReference type="NCBI Taxonomy" id="644383"/>
    <lineage>
        <taxon>Bacteria</taxon>
        <taxon>Bacillati</taxon>
        <taxon>Chloroflexota</taxon>
        <taxon>Ktedonobacteria</taxon>
        <taxon>Ktedonobacterales</taxon>
        <taxon>Thermosporotrichaceae</taxon>
        <taxon>Thermosporothrix</taxon>
    </lineage>
</organism>
<evidence type="ECO:0000313" key="7">
    <source>
        <dbReference type="EMBL" id="PZW31189.1"/>
    </source>
</evidence>
<dbReference type="InterPro" id="IPR004923">
    <property type="entry name" value="FTR1/Fip1/EfeU"/>
</dbReference>
<comment type="similarity">
    <text evidence="2">Belongs to the oxidase-dependent Fe transporter (OFeT) (TC 9.A.10.1) family.</text>
</comment>
<sequence length="345" mass="37351">MSAFLKNYFTNKPWKAVFQLVLLVAGLIIVGALVWQGINAGGVPDPTAAHLSEGAVILNTGLLVFREGLEAILVLAAITASFVGKKQGYRRPIAAGAGIAFIASIATWFIAIAVISSINAPALDIQAATGLLAIVVLLVIMNWFFHKIYWTGWISMHNKRRRELVGQAEKQPTNTMLGLALLGFSAVYREGFEVVLFLQSLRLQVGSLVVLEGVAVGLFFTIIVGCLTFLANQKLPYKKMLIFTGILLGMVLIVMVGESAQELQQAHWITTTPVNLPIPEWMGVWFAVFPNVESLCAQAVAAILVIGSYFVSQYVQIWRPRKLAALRQQSTAEVAPADTANATGA</sequence>
<accession>A0A326U7N4</accession>
<feature type="transmembrane region" description="Helical" evidence="6">
    <location>
        <begin position="95"/>
        <end position="118"/>
    </location>
</feature>
<evidence type="ECO:0000313" key="8">
    <source>
        <dbReference type="Proteomes" id="UP000248806"/>
    </source>
</evidence>
<comment type="subcellular location">
    <subcellularLocation>
        <location evidence="1">Membrane</location>
        <topology evidence="1">Multi-pass membrane protein</topology>
    </subcellularLocation>
</comment>
<feature type="transmembrane region" description="Helical" evidence="6">
    <location>
        <begin position="208"/>
        <end position="231"/>
    </location>
</feature>
<dbReference type="RefSeq" id="WP_111321926.1">
    <property type="nucleotide sequence ID" value="NZ_BIFX01000003.1"/>
</dbReference>
<dbReference type="GO" id="GO:0033573">
    <property type="term" value="C:high-affinity iron permease complex"/>
    <property type="evidence" value="ECO:0007669"/>
    <property type="project" value="InterPro"/>
</dbReference>
<protein>
    <submittedName>
        <fullName evidence="7">High-affinity iron transporter</fullName>
    </submittedName>
</protein>
<dbReference type="AlphaFoldDB" id="A0A326U7N4"/>
<evidence type="ECO:0000256" key="5">
    <source>
        <dbReference type="ARBA" id="ARBA00023136"/>
    </source>
</evidence>
<feature type="transmembrane region" description="Helical" evidence="6">
    <location>
        <begin position="16"/>
        <end position="35"/>
    </location>
</feature>
<keyword evidence="3 6" id="KW-0812">Transmembrane</keyword>
<feature type="transmembrane region" description="Helical" evidence="6">
    <location>
        <begin position="55"/>
        <end position="83"/>
    </location>
</feature>
<dbReference type="Proteomes" id="UP000248806">
    <property type="component" value="Unassembled WGS sequence"/>
</dbReference>
<keyword evidence="5 6" id="KW-0472">Membrane</keyword>
<dbReference type="Pfam" id="PF03239">
    <property type="entry name" value="FTR1"/>
    <property type="match status" value="1"/>
</dbReference>
<evidence type="ECO:0000256" key="3">
    <source>
        <dbReference type="ARBA" id="ARBA00022692"/>
    </source>
</evidence>
<evidence type="ECO:0000256" key="6">
    <source>
        <dbReference type="SAM" id="Phobius"/>
    </source>
</evidence>
<keyword evidence="8" id="KW-1185">Reference proteome</keyword>
<reference evidence="7 8" key="1">
    <citation type="submission" date="2018-06" db="EMBL/GenBank/DDBJ databases">
        <title>Genomic Encyclopedia of Archaeal and Bacterial Type Strains, Phase II (KMG-II): from individual species to whole genera.</title>
        <authorList>
            <person name="Goeker M."/>
        </authorList>
    </citation>
    <scope>NUCLEOTIDE SEQUENCE [LARGE SCALE GENOMIC DNA]</scope>
    <source>
        <strain evidence="7 8">ATCC BAA-1881</strain>
    </source>
</reference>
<evidence type="ECO:0000256" key="4">
    <source>
        <dbReference type="ARBA" id="ARBA00022989"/>
    </source>
</evidence>
<gene>
    <name evidence="7" type="ORF">EI42_02286</name>
</gene>
<comment type="caution">
    <text evidence="7">The sequence shown here is derived from an EMBL/GenBank/DDBJ whole genome shotgun (WGS) entry which is preliminary data.</text>
</comment>
<evidence type="ECO:0000256" key="1">
    <source>
        <dbReference type="ARBA" id="ARBA00004141"/>
    </source>
</evidence>